<dbReference type="AlphaFoldDB" id="A0A5Q3QI96"/>
<organism evidence="2 3">
    <name type="scientific">Allosaccharopolyspora coralli</name>
    <dbReference type="NCBI Taxonomy" id="2665642"/>
    <lineage>
        <taxon>Bacteria</taxon>
        <taxon>Bacillati</taxon>
        <taxon>Actinomycetota</taxon>
        <taxon>Actinomycetes</taxon>
        <taxon>Pseudonocardiales</taxon>
        <taxon>Pseudonocardiaceae</taxon>
        <taxon>Allosaccharopolyspora</taxon>
    </lineage>
</organism>
<protein>
    <submittedName>
        <fullName evidence="2">VOC family protein</fullName>
    </submittedName>
</protein>
<feature type="compositionally biased region" description="Basic and acidic residues" evidence="1">
    <location>
        <begin position="91"/>
        <end position="102"/>
    </location>
</feature>
<evidence type="ECO:0000313" key="3">
    <source>
        <dbReference type="Proteomes" id="UP000371041"/>
    </source>
</evidence>
<sequence>MDEDVIPILPVEDVGVALQWYGLLGFTARRPPNGEGAASSVVEIARGDVRVLLSQHEDDAPGEALVYLRVRDVDAVAAEFGMSPETTPGAREIELRDPDGNRLRVGTPEA</sequence>
<accession>A0A5Q3QI96</accession>
<gene>
    <name evidence="2" type="ORF">GIY23_14490</name>
</gene>
<name>A0A5Q3QI96_9PSEU</name>
<dbReference type="Gene3D" id="3.10.180.10">
    <property type="entry name" value="2,3-Dihydroxybiphenyl 1,2-Dioxygenase, domain 1"/>
    <property type="match status" value="1"/>
</dbReference>
<proteinExistence type="predicted"/>
<evidence type="ECO:0000256" key="1">
    <source>
        <dbReference type="SAM" id="MobiDB-lite"/>
    </source>
</evidence>
<dbReference type="SUPFAM" id="SSF54593">
    <property type="entry name" value="Glyoxalase/Bleomycin resistance protein/Dihydroxybiphenyl dioxygenase"/>
    <property type="match status" value="1"/>
</dbReference>
<dbReference type="KEGG" id="sace:GIY23_14490"/>
<keyword evidence="3" id="KW-1185">Reference proteome</keyword>
<feature type="region of interest" description="Disordered" evidence="1">
    <location>
        <begin position="83"/>
        <end position="110"/>
    </location>
</feature>
<dbReference type="InterPro" id="IPR029068">
    <property type="entry name" value="Glyas_Bleomycin-R_OHBP_Dase"/>
</dbReference>
<evidence type="ECO:0000313" key="2">
    <source>
        <dbReference type="EMBL" id="QGK70567.1"/>
    </source>
</evidence>
<dbReference type="Proteomes" id="UP000371041">
    <property type="component" value="Chromosome"/>
</dbReference>
<dbReference type="EMBL" id="CP045929">
    <property type="protein sequence ID" value="QGK70567.1"/>
    <property type="molecule type" value="Genomic_DNA"/>
</dbReference>
<dbReference type="RefSeq" id="WP_154077149.1">
    <property type="nucleotide sequence ID" value="NZ_CP045929.1"/>
</dbReference>
<reference evidence="3" key="1">
    <citation type="submission" date="2019-11" db="EMBL/GenBank/DDBJ databases">
        <title>The complete genome sequence of Saccharopolyspora sp. E2A.</title>
        <authorList>
            <person name="Zhang G."/>
        </authorList>
    </citation>
    <scope>NUCLEOTIDE SEQUENCE [LARGE SCALE GENOMIC DNA]</scope>
    <source>
        <strain evidence="3">E2A</strain>
    </source>
</reference>